<dbReference type="RefSeq" id="WP_006968551.1">
    <property type="nucleotide sequence ID" value="NZ_APJX01000015.1"/>
</dbReference>
<keyword evidence="1" id="KW-0472">Membrane</keyword>
<gene>
    <name evidence="2" type="ORF">Dpo_15c00520</name>
</gene>
<dbReference type="PANTHER" id="PTHR33383:SF1">
    <property type="entry name" value="MEMBRANE PROTEIN INSERTION EFFICIENCY FACTOR-RELATED"/>
    <property type="match status" value="1"/>
</dbReference>
<dbReference type="OrthoDB" id="9801753at2"/>
<dbReference type="PATRIC" id="fig|1286635.3.peg.4586"/>
<comment type="caution">
    <text evidence="2">The sequence shown here is derived from an EMBL/GenBank/DDBJ whole genome shotgun (WGS) entry which is preliminary data.</text>
</comment>
<dbReference type="InterPro" id="IPR002696">
    <property type="entry name" value="Membr_insert_effic_factor_YidD"/>
</dbReference>
<dbReference type="NCBIfam" id="TIGR00278">
    <property type="entry name" value="membrane protein insertion efficiency factor YidD"/>
    <property type="match status" value="1"/>
</dbReference>
<dbReference type="AlphaFoldDB" id="S0G190"/>
<dbReference type="EMBL" id="APJX01000015">
    <property type="protein sequence ID" value="EMS77476.1"/>
    <property type="molecule type" value="Genomic_DNA"/>
</dbReference>
<evidence type="ECO:0000313" key="3">
    <source>
        <dbReference type="Proteomes" id="UP000014216"/>
    </source>
</evidence>
<accession>S0G190</accession>
<protein>
    <recommendedName>
        <fullName evidence="1">Putative membrane protein insertion efficiency factor</fullName>
    </recommendedName>
</protein>
<dbReference type="PANTHER" id="PTHR33383">
    <property type="entry name" value="MEMBRANE PROTEIN INSERTION EFFICIENCY FACTOR-RELATED"/>
    <property type="match status" value="1"/>
</dbReference>
<keyword evidence="1" id="KW-1003">Cell membrane</keyword>
<sequence>MIKQLLLILIKFYQFFISPLTGPNCRFYPTCSAYAVEAVQKYGSRKGGWLAVKRILRCHPFHAGGFDPVP</sequence>
<name>S0G190_9BACT</name>
<comment type="function">
    <text evidence="1">Could be involved in insertion of integral membrane proteins into the membrane.</text>
</comment>
<reference evidence="2 3" key="1">
    <citation type="journal article" date="2013" name="Genome Announc.">
        <title>Draft Genome Sequence of Desulfotignum phosphitoxidans DSM 13687 Strain FiPS-3.</title>
        <authorList>
            <person name="Poehlein A."/>
            <person name="Daniel R."/>
            <person name="Simeonova D.D."/>
        </authorList>
    </citation>
    <scope>NUCLEOTIDE SEQUENCE [LARGE SCALE GENOMIC DNA]</scope>
    <source>
        <strain evidence="2 3">DSM 13687</strain>
    </source>
</reference>
<dbReference type="Proteomes" id="UP000014216">
    <property type="component" value="Unassembled WGS sequence"/>
</dbReference>
<dbReference type="HAMAP" id="MF_00386">
    <property type="entry name" value="UPF0161_YidD"/>
    <property type="match status" value="1"/>
</dbReference>
<evidence type="ECO:0000313" key="2">
    <source>
        <dbReference type="EMBL" id="EMS77476.1"/>
    </source>
</evidence>
<dbReference type="GO" id="GO:0005886">
    <property type="term" value="C:plasma membrane"/>
    <property type="evidence" value="ECO:0007669"/>
    <property type="project" value="UniProtKB-SubCell"/>
</dbReference>
<keyword evidence="3" id="KW-1185">Reference proteome</keyword>
<dbReference type="Pfam" id="PF01809">
    <property type="entry name" value="YidD"/>
    <property type="match status" value="1"/>
</dbReference>
<comment type="similarity">
    <text evidence="1">Belongs to the UPF0161 family.</text>
</comment>
<dbReference type="SMART" id="SM01234">
    <property type="entry name" value="Haemolytic"/>
    <property type="match status" value="1"/>
</dbReference>
<comment type="subcellular location">
    <subcellularLocation>
        <location evidence="1">Cell membrane</location>
        <topology evidence="1">Peripheral membrane protein</topology>
        <orientation evidence="1">Cytoplasmic side</orientation>
    </subcellularLocation>
</comment>
<organism evidence="2 3">
    <name type="scientific">Desulfotignum phosphitoxidans DSM 13687</name>
    <dbReference type="NCBI Taxonomy" id="1286635"/>
    <lineage>
        <taxon>Bacteria</taxon>
        <taxon>Pseudomonadati</taxon>
        <taxon>Thermodesulfobacteriota</taxon>
        <taxon>Desulfobacteria</taxon>
        <taxon>Desulfobacterales</taxon>
        <taxon>Desulfobacteraceae</taxon>
        <taxon>Desulfotignum</taxon>
    </lineage>
</organism>
<evidence type="ECO:0000256" key="1">
    <source>
        <dbReference type="HAMAP-Rule" id="MF_00386"/>
    </source>
</evidence>
<proteinExistence type="inferred from homology"/>